<dbReference type="Pfam" id="PF02687">
    <property type="entry name" value="FtsX"/>
    <property type="match status" value="1"/>
</dbReference>
<dbReference type="GO" id="GO:0005524">
    <property type="term" value="F:ATP binding"/>
    <property type="evidence" value="ECO:0007669"/>
    <property type="project" value="UniProtKB-KW"/>
</dbReference>
<evidence type="ECO:0000256" key="4">
    <source>
        <dbReference type="ARBA" id="ARBA00022989"/>
    </source>
</evidence>
<evidence type="ECO:0000313" key="10">
    <source>
        <dbReference type="EMBL" id="AKF10458.1"/>
    </source>
</evidence>
<feature type="transmembrane region" description="Helical" evidence="7">
    <location>
        <begin position="21"/>
        <end position="40"/>
    </location>
</feature>
<dbReference type="InterPro" id="IPR050250">
    <property type="entry name" value="Macrolide_Exporter_MacB"/>
</dbReference>
<feature type="domain" description="ABC3 transporter permease C-terminal" evidence="8">
    <location>
        <begin position="280"/>
        <end position="393"/>
    </location>
</feature>
<dbReference type="EMBL" id="CP011125">
    <property type="protein sequence ID" value="AKF10458.1"/>
    <property type="molecule type" value="Genomic_DNA"/>
</dbReference>
<dbReference type="Proteomes" id="UP000034883">
    <property type="component" value="Chromosome"/>
</dbReference>
<reference evidence="10 11" key="1">
    <citation type="submission" date="2015-03" db="EMBL/GenBank/DDBJ databases">
        <title>Genome assembly of Sandaracinus amylolyticus DSM 53668.</title>
        <authorList>
            <person name="Sharma G."/>
            <person name="Subramanian S."/>
        </authorList>
    </citation>
    <scope>NUCLEOTIDE SEQUENCE [LARGE SCALE GENOMIC DNA]</scope>
    <source>
        <strain evidence="10 11">DSM 53668</strain>
    </source>
</reference>
<dbReference type="RefSeq" id="WP_053237421.1">
    <property type="nucleotide sequence ID" value="NZ_CP011125.1"/>
</dbReference>
<dbReference type="AlphaFoldDB" id="A0A0F6W933"/>
<keyword evidence="10" id="KW-0067">ATP-binding</keyword>
<dbReference type="InterPro" id="IPR025857">
    <property type="entry name" value="MacB_PCD"/>
</dbReference>
<comment type="subcellular location">
    <subcellularLocation>
        <location evidence="1">Cell membrane</location>
        <topology evidence="1">Multi-pass membrane protein</topology>
    </subcellularLocation>
</comment>
<evidence type="ECO:0000259" key="9">
    <source>
        <dbReference type="Pfam" id="PF12704"/>
    </source>
</evidence>
<dbReference type="GO" id="GO:0005886">
    <property type="term" value="C:plasma membrane"/>
    <property type="evidence" value="ECO:0007669"/>
    <property type="project" value="UniProtKB-SubCell"/>
</dbReference>
<dbReference type="Pfam" id="PF12704">
    <property type="entry name" value="MacB_PCD"/>
    <property type="match status" value="1"/>
</dbReference>
<organism evidence="10 11">
    <name type="scientific">Sandaracinus amylolyticus</name>
    <dbReference type="NCBI Taxonomy" id="927083"/>
    <lineage>
        <taxon>Bacteria</taxon>
        <taxon>Pseudomonadati</taxon>
        <taxon>Myxococcota</taxon>
        <taxon>Polyangia</taxon>
        <taxon>Polyangiales</taxon>
        <taxon>Sandaracinaceae</taxon>
        <taxon>Sandaracinus</taxon>
    </lineage>
</organism>
<keyword evidence="3 7" id="KW-0812">Transmembrane</keyword>
<feature type="transmembrane region" description="Helical" evidence="7">
    <location>
        <begin position="321"/>
        <end position="347"/>
    </location>
</feature>
<dbReference type="PANTHER" id="PTHR30572">
    <property type="entry name" value="MEMBRANE COMPONENT OF TRANSPORTER-RELATED"/>
    <property type="match status" value="1"/>
</dbReference>
<keyword evidence="5 7" id="KW-0472">Membrane</keyword>
<evidence type="ECO:0000256" key="2">
    <source>
        <dbReference type="ARBA" id="ARBA00022475"/>
    </source>
</evidence>
<dbReference type="InterPro" id="IPR003838">
    <property type="entry name" value="ABC3_permease_C"/>
</dbReference>
<dbReference type="STRING" id="927083.DB32_007607"/>
<dbReference type="KEGG" id="samy:DB32_007607"/>
<evidence type="ECO:0000256" key="3">
    <source>
        <dbReference type="ARBA" id="ARBA00022692"/>
    </source>
</evidence>
<gene>
    <name evidence="10" type="ORF">DB32_007607</name>
</gene>
<accession>A0A0F6W933</accession>
<sequence length="400" mass="42064">MIGATILLALRSLRRNPLRSFLTTIGIVIGVASVIAMVTLGRGATAKVTNEIASLGNNLLIVVPGAANQRGPSSVSRPFTLADARAIDEQIPDALAVAPNAGAAARIVYGSRNWSTSITGATNDWFVVRDWDVAIGRRFHEGEVRSGTAVCVLGETVRRELFGSGDPVGARVRVASVACEVIGVLESRGQSTFGQDQDDFVVMPLVAVQRRLLGSDDIGVIAVSANDGATSRVQSEITALLRQRRHIQHGEEDDFSVRDLREVSNMLGVVTGVLTALLGAIAGVSLLVGGIGIMNIMLVSVTERTREIGIRLAIGARSREILSQFLIEAVVLSVVGGLAGIALGLGASALAARGLGLPFVFGADVVLGSFVFSALVGVFFGWYPARRAARLDPIEALRHE</sequence>
<keyword evidence="2" id="KW-1003">Cell membrane</keyword>
<evidence type="ECO:0000256" key="1">
    <source>
        <dbReference type="ARBA" id="ARBA00004651"/>
    </source>
</evidence>
<proteinExistence type="inferred from homology"/>
<evidence type="ECO:0000259" key="8">
    <source>
        <dbReference type="Pfam" id="PF02687"/>
    </source>
</evidence>
<evidence type="ECO:0000256" key="5">
    <source>
        <dbReference type="ARBA" id="ARBA00023136"/>
    </source>
</evidence>
<evidence type="ECO:0000313" key="11">
    <source>
        <dbReference type="Proteomes" id="UP000034883"/>
    </source>
</evidence>
<protein>
    <submittedName>
        <fullName evidence="10">Macrolide export ATP-binding/permease protein MacB</fullName>
    </submittedName>
</protein>
<feature type="domain" description="MacB-like periplasmic core" evidence="9">
    <location>
        <begin position="20"/>
        <end position="239"/>
    </location>
</feature>
<keyword evidence="11" id="KW-1185">Reference proteome</keyword>
<dbReference type="GO" id="GO:0022857">
    <property type="term" value="F:transmembrane transporter activity"/>
    <property type="evidence" value="ECO:0007669"/>
    <property type="project" value="TreeGrafter"/>
</dbReference>
<name>A0A0F6W933_9BACT</name>
<dbReference type="PANTHER" id="PTHR30572:SF4">
    <property type="entry name" value="ABC TRANSPORTER PERMEASE YTRF"/>
    <property type="match status" value="1"/>
</dbReference>
<comment type="similarity">
    <text evidence="6">Belongs to the ABC-4 integral membrane protein family.</text>
</comment>
<dbReference type="OrthoDB" id="9802264at2"/>
<evidence type="ECO:0000256" key="7">
    <source>
        <dbReference type="SAM" id="Phobius"/>
    </source>
</evidence>
<keyword evidence="10" id="KW-0547">Nucleotide-binding</keyword>
<feature type="transmembrane region" description="Helical" evidence="7">
    <location>
        <begin position="267"/>
        <end position="300"/>
    </location>
</feature>
<feature type="transmembrane region" description="Helical" evidence="7">
    <location>
        <begin position="359"/>
        <end position="383"/>
    </location>
</feature>
<keyword evidence="4 7" id="KW-1133">Transmembrane helix</keyword>
<evidence type="ECO:0000256" key="6">
    <source>
        <dbReference type="ARBA" id="ARBA00038076"/>
    </source>
</evidence>